<evidence type="ECO:0000256" key="1">
    <source>
        <dbReference type="SAM" id="MobiDB-lite"/>
    </source>
</evidence>
<comment type="caution">
    <text evidence="2">The sequence shown here is derived from an EMBL/GenBank/DDBJ whole genome shotgun (WGS) entry which is preliminary data.</text>
</comment>
<accession>A0ABW6Q153</accession>
<dbReference type="Proteomes" id="UP001601627">
    <property type="component" value="Unassembled WGS sequence"/>
</dbReference>
<dbReference type="EMBL" id="JBHVZQ010000002">
    <property type="protein sequence ID" value="MFF1272576.1"/>
    <property type="molecule type" value="Genomic_DNA"/>
</dbReference>
<keyword evidence="3" id="KW-1185">Reference proteome</keyword>
<gene>
    <name evidence="2" type="ORF">ACFVZC_04030</name>
</gene>
<feature type="region of interest" description="Disordered" evidence="1">
    <location>
        <begin position="34"/>
        <end position="78"/>
    </location>
</feature>
<sequence length="278" mass="29295">MFTVFRALPPAARPGRAAVTAVAATAAVLLAGCGGGEGERNSRVKGNGVPSPSGTAAPSASSTVGALPDAWNFTPDPERVPRTAAQARAFTRSVSLAPTDWTPGMVRHEPYETAGTWPRLPDTCVWTRGHLPEGVLDSYNRRIDLPAKDGKGRVHGSVTITVHRDEAGAERELKDTVQESFRCPVQDLGGGQKLEGLMSMHIDPKDVKNADATLFEAGTYSGPSSGGPQGYVWSKSRIGPVTTAVSVKGARGHTTDDLIRLAAEAGAKMLYRVELGLK</sequence>
<dbReference type="RefSeq" id="WP_388233058.1">
    <property type="nucleotide sequence ID" value="NZ_JBHVZQ010000002.1"/>
</dbReference>
<reference evidence="2 3" key="1">
    <citation type="submission" date="2024-09" db="EMBL/GenBank/DDBJ databases">
        <title>The Natural Products Discovery Center: Release of the First 8490 Sequenced Strains for Exploring Actinobacteria Biosynthetic Diversity.</title>
        <authorList>
            <person name="Kalkreuter E."/>
            <person name="Kautsar S.A."/>
            <person name="Yang D."/>
            <person name="Bader C.D."/>
            <person name="Teijaro C.N."/>
            <person name="Fluegel L."/>
            <person name="Davis C.M."/>
            <person name="Simpson J.R."/>
            <person name="Lauterbach L."/>
            <person name="Steele A.D."/>
            <person name="Gui C."/>
            <person name="Meng S."/>
            <person name="Li G."/>
            <person name="Viehrig K."/>
            <person name="Ye F."/>
            <person name="Su P."/>
            <person name="Kiefer A.F."/>
            <person name="Nichols A."/>
            <person name="Cepeda A.J."/>
            <person name="Yan W."/>
            <person name="Fan B."/>
            <person name="Jiang Y."/>
            <person name="Adhikari A."/>
            <person name="Zheng C.-J."/>
            <person name="Schuster L."/>
            <person name="Cowan T.M."/>
            <person name="Smanski M.J."/>
            <person name="Chevrette M.G."/>
            <person name="De Carvalho L.P.S."/>
            <person name="Shen B."/>
        </authorList>
    </citation>
    <scope>NUCLEOTIDE SEQUENCE [LARGE SCALE GENOMIC DNA]</scope>
    <source>
        <strain evidence="2 3">NPDC058328</strain>
    </source>
</reference>
<evidence type="ECO:0000313" key="3">
    <source>
        <dbReference type="Proteomes" id="UP001601627"/>
    </source>
</evidence>
<organism evidence="2 3">
    <name type="scientific">Streptomyces marokkonensis</name>
    <dbReference type="NCBI Taxonomy" id="324855"/>
    <lineage>
        <taxon>Bacteria</taxon>
        <taxon>Bacillati</taxon>
        <taxon>Actinomycetota</taxon>
        <taxon>Actinomycetes</taxon>
        <taxon>Kitasatosporales</taxon>
        <taxon>Streptomycetaceae</taxon>
        <taxon>Streptomyces</taxon>
    </lineage>
</organism>
<proteinExistence type="predicted"/>
<protein>
    <recommendedName>
        <fullName evidence="4">Lipoprotein</fullName>
    </recommendedName>
</protein>
<feature type="compositionally biased region" description="Low complexity" evidence="1">
    <location>
        <begin position="48"/>
        <end position="66"/>
    </location>
</feature>
<evidence type="ECO:0000313" key="2">
    <source>
        <dbReference type="EMBL" id="MFF1272576.1"/>
    </source>
</evidence>
<dbReference type="PROSITE" id="PS51257">
    <property type="entry name" value="PROKAR_LIPOPROTEIN"/>
    <property type="match status" value="1"/>
</dbReference>
<evidence type="ECO:0008006" key="4">
    <source>
        <dbReference type="Google" id="ProtNLM"/>
    </source>
</evidence>
<name>A0ABW6Q153_9ACTN</name>